<evidence type="ECO:0000313" key="3">
    <source>
        <dbReference type="Proteomes" id="UP000829685"/>
    </source>
</evidence>
<feature type="compositionally biased region" description="Polar residues" evidence="1">
    <location>
        <begin position="93"/>
        <end position="105"/>
    </location>
</feature>
<protein>
    <submittedName>
        <fullName evidence="2">Uncharacterized protein</fullName>
    </submittedName>
</protein>
<proteinExistence type="predicted"/>
<organism evidence="2 3">
    <name type="scientific">Neoarthrinium moseri</name>
    <dbReference type="NCBI Taxonomy" id="1658444"/>
    <lineage>
        <taxon>Eukaryota</taxon>
        <taxon>Fungi</taxon>
        <taxon>Dikarya</taxon>
        <taxon>Ascomycota</taxon>
        <taxon>Pezizomycotina</taxon>
        <taxon>Sordariomycetes</taxon>
        <taxon>Xylariomycetidae</taxon>
        <taxon>Amphisphaeriales</taxon>
        <taxon>Apiosporaceae</taxon>
        <taxon>Neoarthrinium</taxon>
    </lineage>
</organism>
<feature type="compositionally biased region" description="Low complexity" evidence="1">
    <location>
        <begin position="38"/>
        <end position="52"/>
    </location>
</feature>
<dbReference type="Proteomes" id="UP000829685">
    <property type="component" value="Unassembled WGS sequence"/>
</dbReference>
<comment type="caution">
    <text evidence="2">The sequence shown here is derived from an EMBL/GenBank/DDBJ whole genome shotgun (WGS) entry which is preliminary data.</text>
</comment>
<evidence type="ECO:0000256" key="1">
    <source>
        <dbReference type="SAM" id="MobiDB-lite"/>
    </source>
</evidence>
<evidence type="ECO:0000313" key="2">
    <source>
        <dbReference type="EMBL" id="KAI1862930.1"/>
    </source>
</evidence>
<name>A0A9P9WH20_9PEZI</name>
<feature type="region of interest" description="Disordered" evidence="1">
    <location>
        <begin position="76"/>
        <end position="105"/>
    </location>
</feature>
<dbReference type="EMBL" id="JAFIMR010000026">
    <property type="protein sequence ID" value="KAI1862930.1"/>
    <property type="molecule type" value="Genomic_DNA"/>
</dbReference>
<reference evidence="2" key="1">
    <citation type="submission" date="2021-03" db="EMBL/GenBank/DDBJ databases">
        <title>Revisited historic fungal species revealed as producer of novel bioactive compounds through whole genome sequencing and comparative genomics.</title>
        <authorList>
            <person name="Vignolle G.A."/>
            <person name="Hochenegger N."/>
            <person name="Mach R.L."/>
            <person name="Mach-Aigner A.R."/>
            <person name="Javad Rahimi M."/>
            <person name="Salim K.A."/>
            <person name="Chan C.M."/>
            <person name="Lim L.B.L."/>
            <person name="Cai F."/>
            <person name="Druzhinina I.S."/>
            <person name="U'Ren J.M."/>
            <person name="Derntl C."/>
        </authorList>
    </citation>
    <scope>NUCLEOTIDE SEQUENCE</scope>
    <source>
        <strain evidence="2">TUCIM 5799</strain>
    </source>
</reference>
<sequence length="105" mass="11071">MEESAVLGPTVVEQAGIAADEAEAEARPVTGTKDPRLRTLGPGQPLLLPGPRGVARMSNLEVAVDREDTGMQDVEVSVQQASEQRSGVKEPSAGNSQQTSLRMMT</sequence>
<feature type="region of interest" description="Disordered" evidence="1">
    <location>
        <begin position="17"/>
        <end position="52"/>
    </location>
</feature>
<accession>A0A9P9WH20</accession>
<dbReference type="AlphaFoldDB" id="A0A9P9WH20"/>
<keyword evidence="3" id="KW-1185">Reference proteome</keyword>
<gene>
    <name evidence="2" type="ORF">JX265_008976</name>
</gene>